<proteinExistence type="predicted"/>
<dbReference type="PANTHER" id="PTHR45641:SF19">
    <property type="entry name" value="NEPHROCYSTIN-3"/>
    <property type="match status" value="1"/>
</dbReference>
<evidence type="ECO:0000256" key="2">
    <source>
        <dbReference type="ARBA" id="ARBA00022803"/>
    </source>
</evidence>
<evidence type="ECO:0000259" key="4">
    <source>
        <dbReference type="Pfam" id="PF25000"/>
    </source>
</evidence>
<dbReference type="OrthoDB" id="6161812at2759"/>
<sequence length="406" mass="45353">MALPEAWNSMLASLDPPSAKLLSVLSLMDPDSIPDRLFSGWKSDAPRLNDPSTPDEHEYITARTPLLDYGMIEVEENISTLRRIVQSTRLKLISAEERSDAFEYLWEIGQYDDAFTRVDHAETICSETIGLQTPEAARLFVVRGSVLLTLNRYSEAGGLFKKGLDICVALLPWNDQLLTNSFMQVGNFYLSEDRFDNAIEMQTKVIAIREASDDSSPAMMVISHFNLSRSHLGARRFEDAERALSDASRCATALTSETEKLFYESARLYVLGNISLAKGDLDATLRMHTNALEVKEEAKCPQFSVSASKHKLGDMSAMLADYNSAQMYLREAIVVLEKVPGHSGAKLMRIARTEKRLSEVLLMSRDAESPKTLRANVAQRLQTATEMSFEEAQAADFGKLVPHLDR</sequence>
<dbReference type="InterPro" id="IPR056681">
    <property type="entry name" value="DUF7779"/>
</dbReference>
<evidence type="ECO:0000313" key="5">
    <source>
        <dbReference type="EMBL" id="KAF2829954.1"/>
    </source>
</evidence>
<dbReference type="Gene3D" id="1.25.40.10">
    <property type="entry name" value="Tetratricopeptide repeat domain"/>
    <property type="match status" value="1"/>
</dbReference>
<gene>
    <name evidence="5" type="ORF">CC86DRAFT_403285</name>
</gene>
<dbReference type="InterPro" id="IPR011990">
    <property type="entry name" value="TPR-like_helical_dom_sf"/>
</dbReference>
<dbReference type="EMBL" id="MU006220">
    <property type="protein sequence ID" value="KAF2829954.1"/>
    <property type="molecule type" value="Genomic_DNA"/>
</dbReference>
<dbReference type="Pfam" id="PF25000">
    <property type="entry name" value="DUF7779"/>
    <property type="match status" value="1"/>
</dbReference>
<organism evidence="5 6">
    <name type="scientific">Ophiobolus disseminans</name>
    <dbReference type="NCBI Taxonomy" id="1469910"/>
    <lineage>
        <taxon>Eukaryota</taxon>
        <taxon>Fungi</taxon>
        <taxon>Dikarya</taxon>
        <taxon>Ascomycota</taxon>
        <taxon>Pezizomycotina</taxon>
        <taxon>Dothideomycetes</taxon>
        <taxon>Pleosporomycetidae</taxon>
        <taxon>Pleosporales</taxon>
        <taxon>Pleosporineae</taxon>
        <taxon>Phaeosphaeriaceae</taxon>
        <taxon>Ophiobolus</taxon>
    </lineage>
</organism>
<feature type="domain" description="DUF7779" evidence="4">
    <location>
        <begin position="11"/>
        <end position="97"/>
    </location>
</feature>
<keyword evidence="1" id="KW-0677">Repeat</keyword>
<dbReference type="PROSITE" id="PS50005">
    <property type="entry name" value="TPR"/>
    <property type="match status" value="1"/>
</dbReference>
<evidence type="ECO:0000313" key="6">
    <source>
        <dbReference type="Proteomes" id="UP000799424"/>
    </source>
</evidence>
<dbReference type="PANTHER" id="PTHR45641">
    <property type="entry name" value="TETRATRICOPEPTIDE REPEAT PROTEIN (AFU_ORTHOLOGUE AFUA_6G03870)"/>
    <property type="match status" value="1"/>
</dbReference>
<dbReference type="Pfam" id="PF13181">
    <property type="entry name" value="TPR_8"/>
    <property type="match status" value="1"/>
</dbReference>
<dbReference type="SUPFAM" id="SSF48452">
    <property type="entry name" value="TPR-like"/>
    <property type="match status" value="1"/>
</dbReference>
<reference evidence="5" key="1">
    <citation type="journal article" date="2020" name="Stud. Mycol.">
        <title>101 Dothideomycetes genomes: a test case for predicting lifestyles and emergence of pathogens.</title>
        <authorList>
            <person name="Haridas S."/>
            <person name="Albert R."/>
            <person name="Binder M."/>
            <person name="Bloem J."/>
            <person name="Labutti K."/>
            <person name="Salamov A."/>
            <person name="Andreopoulos B."/>
            <person name="Baker S."/>
            <person name="Barry K."/>
            <person name="Bills G."/>
            <person name="Bluhm B."/>
            <person name="Cannon C."/>
            <person name="Castanera R."/>
            <person name="Culley D."/>
            <person name="Daum C."/>
            <person name="Ezra D."/>
            <person name="Gonzalez J."/>
            <person name="Henrissat B."/>
            <person name="Kuo A."/>
            <person name="Liang C."/>
            <person name="Lipzen A."/>
            <person name="Lutzoni F."/>
            <person name="Magnuson J."/>
            <person name="Mondo S."/>
            <person name="Nolan M."/>
            <person name="Ohm R."/>
            <person name="Pangilinan J."/>
            <person name="Park H.-J."/>
            <person name="Ramirez L."/>
            <person name="Alfaro M."/>
            <person name="Sun H."/>
            <person name="Tritt A."/>
            <person name="Yoshinaga Y."/>
            <person name="Zwiers L.-H."/>
            <person name="Turgeon B."/>
            <person name="Goodwin S."/>
            <person name="Spatafora J."/>
            <person name="Crous P."/>
            <person name="Grigoriev I."/>
        </authorList>
    </citation>
    <scope>NUCLEOTIDE SEQUENCE</scope>
    <source>
        <strain evidence="5">CBS 113818</strain>
    </source>
</reference>
<name>A0A6A7AAR5_9PLEO</name>
<protein>
    <recommendedName>
        <fullName evidence="4">DUF7779 domain-containing protein</fullName>
    </recommendedName>
</protein>
<evidence type="ECO:0000256" key="3">
    <source>
        <dbReference type="PROSITE-ProRule" id="PRU00339"/>
    </source>
</evidence>
<evidence type="ECO:0000256" key="1">
    <source>
        <dbReference type="ARBA" id="ARBA00022737"/>
    </source>
</evidence>
<dbReference type="AlphaFoldDB" id="A0A6A7AAR5"/>
<dbReference type="InterPro" id="IPR019734">
    <property type="entry name" value="TPR_rpt"/>
</dbReference>
<accession>A0A6A7AAR5</accession>
<dbReference type="Proteomes" id="UP000799424">
    <property type="component" value="Unassembled WGS sequence"/>
</dbReference>
<keyword evidence="2 3" id="KW-0802">TPR repeat</keyword>
<keyword evidence="6" id="KW-1185">Reference proteome</keyword>
<feature type="repeat" description="TPR" evidence="3">
    <location>
        <begin position="179"/>
        <end position="212"/>
    </location>
</feature>